<evidence type="ECO:0000256" key="1">
    <source>
        <dbReference type="SAM" id="MobiDB-lite"/>
    </source>
</evidence>
<protein>
    <submittedName>
        <fullName evidence="2">Integrase, catalytic region, zinc finger, CCHC-type, peptidase aspartic, catalytic</fullName>
    </submittedName>
</protein>
<feature type="compositionally biased region" description="Acidic residues" evidence="1">
    <location>
        <begin position="334"/>
        <end position="347"/>
    </location>
</feature>
<organism evidence="2">
    <name type="scientific">Tanacetum cinerariifolium</name>
    <name type="common">Dalmatian daisy</name>
    <name type="synonym">Chrysanthemum cinerariifolium</name>
    <dbReference type="NCBI Taxonomy" id="118510"/>
    <lineage>
        <taxon>Eukaryota</taxon>
        <taxon>Viridiplantae</taxon>
        <taxon>Streptophyta</taxon>
        <taxon>Embryophyta</taxon>
        <taxon>Tracheophyta</taxon>
        <taxon>Spermatophyta</taxon>
        <taxon>Magnoliopsida</taxon>
        <taxon>eudicotyledons</taxon>
        <taxon>Gunneridae</taxon>
        <taxon>Pentapetalae</taxon>
        <taxon>asterids</taxon>
        <taxon>campanulids</taxon>
        <taxon>Asterales</taxon>
        <taxon>Asteraceae</taxon>
        <taxon>Asteroideae</taxon>
        <taxon>Anthemideae</taxon>
        <taxon>Anthemidinae</taxon>
        <taxon>Tanacetum</taxon>
    </lineage>
</organism>
<feature type="compositionally biased region" description="Acidic residues" evidence="1">
    <location>
        <begin position="469"/>
        <end position="480"/>
    </location>
</feature>
<accession>A0A6L2JGT8</accession>
<feature type="compositionally biased region" description="Low complexity" evidence="1">
    <location>
        <begin position="251"/>
        <end position="267"/>
    </location>
</feature>
<feature type="compositionally biased region" description="Polar residues" evidence="1">
    <location>
        <begin position="278"/>
        <end position="289"/>
    </location>
</feature>
<name>A0A6L2JGT8_TANCI</name>
<proteinExistence type="predicted"/>
<feature type="compositionally biased region" description="Acidic residues" evidence="1">
    <location>
        <begin position="182"/>
        <end position="193"/>
    </location>
</feature>
<feature type="compositionally biased region" description="Basic residues" evidence="1">
    <location>
        <begin position="161"/>
        <end position="172"/>
    </location>
</feature>
<feature type="compositionally biased region" description="Basic and acidic residues" evidence="1">
    <location>
        <begin position="318"/>
        <end position="330"/>
    </location>
</feature>
<reference evidence="2" key="1">
    <citation type="journal article" date="2019" name="Sci. Rep.">
        <title>Draft genome of Tanacetum cinerariifolium, the natural source of mosquito coil.</title>
        <authorList>
            <person name="Yamashiro T."/>
            <person name="Shiraishi A."/>
            <person name="Satake H."/>
            <person name="Nakayama K."/>
        </authorList>
    </citation>
    <scope>NUCLEOTIDE SEQUENCE</scope>
</reference>
<feature type="region of interest" description="Disordered" evidence="1">
    <location>
        <begin position="160"/>
        <end position="347"/>
    </location>
</feature>
<comment type="caution">
    <text evidence="2">The sequence shown here is derived from an EMBL/GenBank/DDBJ whole genome shotgun (WGS) entry which is preliminary data.</text>
</comment>
<evidence type="ECO:0000313" key="2">
    <source>
        <dbReference type="EMBL" id="GEU35950.1"/>
    </source>
</evidence>
<gene>
    <name evidence="2" type="ORF">Tci_007928</name>
</gene>
<feature type="compositionally biased region" description="Basic and acidic residues" evidence="1">
    <location>
        <begin position="361"/>
        <end position="400"/>
    </location>
</feature>
<dbReference type="AlphaFoldDB" id="A0A6L2JGT8"/>
<feature type="compositionally biased region" description="Basic and acidic residues" evidence="1">
    <location>
        <begin position="194"/>
        <end position="207"/>
    </location>
</feature>
<feature type="region of interest" description="Disordered" evidence="1">
    <location>
        <begin position="361"/>
        <end position="404"/>
    </location>
</feature>
<feature type="compositionally biased region" description="Basic and acidic residues" evidence="1">
    <location>
        <begin position="233"/>
        <end position="243"/>
    </location>
</feature>
<sequence>MNPQEIQQVAAHDEKWVPSGKRVKISSTNIRLKTIMPQNEETFQVVIDIIRNSTCFKAFTISADVLEIFMQQFWYTIKKVQDIDSYEFLLANKNVLSMLKSLGQSLISVQEIVSRFKFVKIGEDYQEYGLPILDVMLTDAIKYSKSYQMFVKYSINQISPKKSRGKGLKGKKTTKESHETIDVSEESELEPEPEQAKKKTSSKKDQNEAEEAEAARKVHATHSRIVTESVPESAKKKSGDRSSKSVVIQDTLSTLKSKPTTSKTNLKALKESKKTSKRQPGTEGSNKGTGSKPGVPDESTVIFVTSSEGTGAKPGVLNKEKDITKEKVILDDTQVVDDEDDETKSDEDEIYKYKIHMRKDEDVEMKDAEVKESDKGEEKVNDAAKKEAKKTSEAKDDNKKTKLLPSSSSLYVSLGFGDQFLKLSSDSSLVSTVKDSADTDAQIRPIFLDGYDVLGFTDTVKDNKRKRDDDEDDDDDDDDPPAVPNQSKKTKRRRTKESEFSKRPSTTKETPKEEVEKLLDEGMLVSLGNHLLVVMWMRERESDEFVLNHEGDKNNSEVSSLKGDLTIKVQNKTRENWLINFIETIETNVRKETIDMIRGVVKLINDSTIMNTSIFDGFVEVNNRRRDTGCLGDFGNVGTGKRGATNGCSRHVCHNRVCVRHTVAGSRDFIEMVCLAIGFAEKGVVIVHCVSDSTVSATCLLVQIVTWISELTSIAGSELDPASYRLFEDKILATCEQELCAFGFLLASCQVSSNELRVATYRTTKDTLGTTPEGGVLLGPERPRTYDDLNDNEKKRFNANVRATNILLQGLPKDIYKLNNHNIEAKAIWDNVKMLLTGSELTKEDRES</sequence>
<feature type="region of interest" description="Disordered" evidence="1">
    <location>
        <begin position="463"/>
        <end position="514"/>
    </location>
</feature>
<dbReference type="EMBL" id="BKCJ010000752">
    <property type="protein sequence ID" value="GEU35950.1"/>
    <property type="molecule type" value="Genomic_DNA"/>
</dbReference>